<dbReference type="Pfam" id="PF03358">
    <property type="entry name" value="FMN_red"/>
    <property type="match status" value="1"/>
</dbReference>
<reference evidence="2 3" key="1">
    <citation type="submission" date="2022-08" db="EMBL/GenBank/DDBJ databases">
        <title>Reclassification of Massilia species as members of the genera Telluria, Duganella, Pseudoduganella, Mokoshia gen. nov. and Zemynaea gen. nov. using orthogonal and non-orthogonal genome-based approaches.</title>
        <authorList>
            <person name="Bowman J.P."/>
        </authorList>
    </citation>
    <scope>NUCLEOTIDE SEQUENCE [LARGE SCALE GENOMIC DNA]</scope>
    <source>
        <strain evidence="2 3">JCM 31607</strain>
    </source>
</reference>
<evidence type="ECO:0000313" key="3">
    <source>
        <dbReference type="Proteomes" id="UP001205861"/>
    </source>
</evidence>
<dbReference type="PANTHER" id="PTHR30543:SF21">
    <property type="entry name" value="NAD(P)H-DEPENDENT FMN REDUCTASE LOT6"/>
    <property type="match status" value="1"/>
</dbReference>
<evidence type="ECO:0000313" key="2">
    <source>
        <dbReference type="EMBL" id="MCS0607365.1"/>
    </source>
</evidence>
<name>A0ABT2BH37_9BURK</name>
<dbReference type="RefSeq" id="WP_258855099.1">
    <property type="nucleotide sequence ID" value="NZ_JANUGV010000001.1"/>
</dbReference>
<dbReference type="InterPro" id="IPR005025">
    <property type="entry name" value="FMN_Rdtase-like_dom"/>
</dbReference>
<evidence type="ECO:0000259" key="1">
    <source>
        <dbReference type="Pfam" id="PF03358"/>
    </source>
</evidence>
<dbReference type="Proteomes" id="UP001205861">
    <property type="component" value="Unassembled WGS sequence"/>
</dbReference>
<accession>A0ABT2BH37</accession>
<feature type="domain" description="NADPH-dependent FMN reductase-like" evidence="1">
    <location>
        <begin position="2"/>
        <end position="147"/>
    </location>
</feature>
<protein>
    <submittedName>
        <fullName evidence="2">NAD(P)H-dependent oxidoreductase</fullName>
    </submittedName>
</protein>
<dbReference type="EMBL" id="JANUGV010000001">
    <property type="protein sequence ID" value="MCS0607365.1"/>
    <property type="molecule type" value="Genomic_DNA"/>
</dbReference>
<organism evidence="2 3">
    <name type="scientific">Massilia solisilvae</name>
    <dbReference type="NCBI Taxonomy" id="1811225"/>
    <lineage>
        <taxon>Bacteria</taxon>
        <taxon>Pseudomonadati</taxon>
        <taxon>Pseudomonadota</taxon>
        <taxon>Betaproteobacteria</taxon>
        <taxon>Burkholderiales</taxon>
        <taxon>Oxalobacteraceae</taxon>
        <taxon>Telluria group</taxon>
        <taxon>Massilia</taxon>
    </lineage>
</organism>
<dbReference type="InterPro" id="IPR029039">
    <property type="entry name" value="Flavoprotein-like_sf"/>
</dbReference>
<dbReference type="InterPro" id="IPR050712">
    <property type="entry name" value="NAD(P)H-dep_reductase"/>
</dbReference>
<proteinExistence type="predicted"/>
<dbReference type="Gene3D" id="3.40.50.360">
    <property type="match status" value="1"/>
</dbReference>
<sequence>MVKIGVIVGSTRPGRKALDVAKWVMDIARLRSDAAFELVDIADFNLPLLDEPVPPSMGQYSKPHTKAWAEKIGQYDGFVFVTPEYNHGTSGALKNAIDFLYKEWNNKAAGFVGYGSAGGARAIENLRLVMGELMVADVRAQVMLSLFTDFENFATFKPAAHHEKSVTAMLDQVVAWSGALQGLRGKQG</sequence>
<gene>
    <name evidence="2" type="ORF">NX773_04195</name>
</gene>
<dbReference type="SUPFAM" id="SSF52218">
    <property type="entry name" value="Flavoproteins"/>
    <property type="match status" value="1"/>
</dbReference>
<dbReference type="PANTHER" id="PTHR30543">
    <property type="entry name" value="CHROMATE REDUCTASE"/>
    <property type="match status" value="1"/>
</dbReference>
<comment type="caution">
    <text evidence="2">The sequence shown here is derived from an EMBL/GenBank/DDBJ whole genome shotgun (WGS) entry which is preliminary data.</text>
</comment>
<keyword evidence="3" id="KW-1185">Reference proteome</keyword>